<keyword evidence="3" id="KW-1133">Transmembrane helix</keyword>
<evidence type="ECO:0000256" key="4">
    <source>
        <dbReference type="ARBA" id="ARBA00023136"/>
    </source>
</evidence>
<dbReference type="EMBL" id="FOOE01000004">
    <property type="protein sequence ID" value="SFF60425.1"/>
    <property type="molecule type" value="Genomic_DNA"/>
</dbReference>
<dbReference type="PANTHER" id="PTHR43424">
    <property type="entry name" value="LOCUS PUTATIVE PROTEIN 1-RELATED"/>
    <property type="match status" value="1"/>
</dbReference>
<dbReference type="AlphaFoldDB" id="A0A1I2JZY0"/>
<proteinExistence type="predicted"/>
<evidence type="ECO:0000256" key="2">
    <source>
        <dbReference type="ARBA" id="ARBA00022692"/>
    </source>
</evidence>
<gene>
    <name evidence="5" type="ORF">SAMN04487885_10412</name>
</gene>
<dbReference type="GO" id="GO:0016020">
    <property type="term" value="C:membrane"/>
    <property type="evidence" value="ECO:0007669"/>
    <property type="project" value="UniProtKB-SubCell"/>
</dbReference>
<dbReference type="InterPro" id="IPR002797">
    <property type="entry name" value="Polysacc_synth"/>
</dbReference>
<dbReference type="CDD" id="cd13128">
    <property type="entry name" value="MATE_Wzx_like"/>
    <property type="match status" value="1"/>
</dbReference>
<evidence type="ECO:0000313" key="6">
    <source>
        <dbReference type="Proteomes" id="UP000182135"/>
    </source>
</evidence>
<keyword evidence="2" id="KW-0812">Transmembrane</keyword>
<reference evidence="5 6" key="1">
    <citation type="submission" date="2016-10" db="EMBL/GenBank/DDBJ databases">
        <authorList>
            <person name="de Groot N.N."/>
        </authorList>
    </citation>
    <scope>NUCLEOTIDE SEQUENCE [LARGE SCALE GENOMIC DNA]</scope>
    <source>
        <strain evidence="5 6">NLAE-zl-G419</strain>
    </source>
</reference>
<dbReference type="InterPro" id="IPR052556">
    <property type="entry name" value="PolySynth_Transporter"/>
</dbReference>
<dbReference type="GeneID" id="90543652"/>
<evidence type="ECO:0000313" key="5">
    <source>
        <dbReference type="EMBL" id="SFF60425.1"/>
    </source>
</evidence>
<dbReference type="RefSeq" id="WP_027637552.1">
    <property type="nucleotide sequence ID" value="NZ_BAAACD010000006.1"/>
</dbReference>
<dbReference type="STRING" id="1529.SAMN04487885_10412"/>
<dbReference type="eggNOG" id="COG2244">
    <property type="taxonomic scope" value="Bacteria"/>
</dbReference>
<keyword evidence="6" id="KW-1185">Reference proteome</keyword>
<keyword evidence="4" id="KW-0472">Membrane</keyword>
<sequence>MSKSIKKNALAKLALNILNVVLPFITGPYLARTLDKNLYGEFNAAFAIVSWFIPFASFGIYNYGIRVISQIKHDKKKTEAMFTSLFSMGLISTVAVLIIYFIYVFLIPDKANTWLYTILSIQIVANIFMVEWMNEAFESYGFILFKTMAVRLVNVASILIFIKKPDDILKYALINSLILLINNLASYVYIKKKISFHKIDKAQLKVLIRPLFVMLLLANANMFYTYLDKLFLSIFSDKVYVTYYTFSQSITGLIGSVINAVIIVTIPRLSLYIGQKNDKEYKNLLYSSSRIFFMVGIPMCIGLSVLAKPIMLLYGGEQYVGAGMTMALFAFRYLLGLCDLTLANQVIFIHGKESLLTKMYFIGGGINLVLNSLLVVFKVVRPELLVITTFMSEVVLISMMVSCVRKIDPTIHVLNKSTLRYFLTAVMFYPIGFGISKVMGLEYIINLKFIIIVAVIVMTCVIFYFVVLLVCKDEALVQLLDMILGKVKHKLHRDKK</sequence>
<accession>A0A1I2JZY0</accession>
<evidence type="ECO:0000256" key="3">
    <source>
        <dbReference type="ARBA" id="ARBA00022989"/>
    </source>
</evidence>
<organism evidence="5 6">
    <name type="scientific">Clostridium cadaveris</name>
    <dbReference type="NCBI Taxonomy" id="1529"/>
    <lineage>
        <taxon>Bacteria</taxon>
        <taxon>Bacillati</taxon>
        <taxon>Bacillota</taxon>
        <taxon>Clostridia</taxon>
        <taxon>Eubacteriales</taxon>
        <taxon>Clostridiaceae</taxon>
        <taxon>Clostridium</taxon>
    </lineage>
</organism>
<name>A0A1I2JZY0_9CLOT</name>
<dbReference type="Proteomes" id="UP000182135">
    <property type="component" value="Unassembled WGS sequence"/>
</dbReference>
<comment type="subcellular location">
    <subcellularLocation>
        <location evidence="1">Membrane</location>
        <topology evidence="1">Multi-pass membrane protein</topology>
    </subcellularLocation>
</comment>
<evidence type="ECO:0000256" key="1">
    <source>
        <dbReference type="ARBA" id="ARBA00004141"/>
    </source>
</evidence>
<dbReference type="Pfam" id="PF01943">
    <property type="entry name" value="Polysacc_synt"/>
    <property type="match status" value="1"/>
</dbReference>
<protein>
    <submittedName>
        <fullName evidence="5">Membrane protein involved in the export of O-antigen and teichoic acid</fullName>
    </submittedName>
</protein>
<dbReference type="OrthoDB" id="9815702at2"/>
<dbReference type="PANTHER" id="PTHR43424:SF1">
    <property type="entry name" value="LOCUS PUTATIVE PROTEIN 1-RELATED"/>
    <property type="match status" value="1"/>
</dbReference>